<reference evidence="1" key="1">
    <citation type="submission" date="2014-09" db="EMBL/GenBank/DDBJ databases">
        <authorList>
            <person name="Magalhaes I.L.F."/>
            <person name="Oliveira U."/>
            <person name="Santos F.R."/>
            <person name="Vidigal T.H.D.A."/>
            <person name="Brescovit A.D."/>
            <person name="Santos A.J."/>
        </authorList>
    </citation>
    <scope>NUCLEOTIDE SEQUENCE</scope>
    <source>
        <tissue evidence="1">Shoot tissue taken approximately 20 cm above the soil surface</tissue>
    </source>
</reference>
<name>A0A0A8YS30_ARUDO</name>
<protein>
    <submittedName>
        <fullName evidence="1">Uncharacterized protein</fullName>
    </submittedName>
</protein>
<reference evidence="1" key="2">
    <citation type="journal article" date="2015" name="Data Brief">
        <title>Shoot transcriptome of the giant reed, Arundo donax.</title>
        <authorList>
            <person name="Barrero R.A."/>
            <person name="Guerrero F.D."/>
            <person name="Moolhuijzen P."/>
            <person name="Goolsby J.A."/>
            <person name="Tidwell J."/>
            <person name="Bellgard S.E."/>
            <person name="Bellgard M.I."/>
        </authorList>
    </citation>
    <scope>NUCLEOTIDE SEQUENCE</scope>
    <source>
        <tissue evidence="1">Shoot tissue taken approximately 20 cm above the soil surface</tissue>
    </source>
</reference>
<organism evidence="1">
    <name type="scientific">Arundo donax</name>
    <name type="common">Giant reed</name>
    <name type="synonym">Donax arundinaceus</name>
    <dbReference type="NCBI Taxonomy" id="35708"/>
    <lineage>
        <taxon>Eukaryota</taxon>
        <taxon>Viridiplantae</taxon>
        <taxon>Streptophyta</taxon>
        <taxon>Embryophyta</taxon>
        <taxon>Tracheophyta</taxon>
        <taxon>Spermatophyta</taxon>
        <taxon>Magnoliopsida</taxon>
        <taxon>Liliopsida</taxon>
        <taxon>Poales</taxon>
        <taxon>Poaceae</taxon>
        <taxon>PACMAD clade</taxon>
        <taxon>Arundinoideae</taxon>
        <taxon>Arundineae</taxon>
        <taxon>Arundo</taxon>
    </lineage>
</organism>
<accession>A0A0A8YS30</accession>
<dbReference type="EMBL" id="GBRH01272723">
    <property type="protein sequence ID" value="JAD25172.1"/>
    <property type="molecule type" value="Transcribed_RNA"/>
</dbReference>
<proteinExistence type="predicted"/>
<evidence type="ECO:0000313" key="1">
    <source>
        <dbReference type="EMBL" id="JAD25172.1"/>
    </source>
</evidence>
<sequence length="27" mass="3271">MTKFLHASLTKDMPWLISLHFLFENHI</sequence>
<dbReference type="AlphaFoldDB" id="A0A0A8YS30"/>